<protein>
    <submittedName>
        <fullName evidence="1">Copper chaperone CopZ</fullName>
    </submittedName>
</protein>
<evidence type="ECO:0000313" key="1">
    <source>
        <dbReference type="EMBL" id="SHF64911.1"/>
    </source>
</evidence>
<dbReference type="InterPro" id="IPR036163">
    <property type="entry name" value="HMA_dom_sf"/>
</dbReference>
<dbReference type="EMBL" id="FQUO01000010">
    <property type="protein sequence ID" value="SHF64911.1"/>
    <property type="molecule type" value="Genomic_DNA"/>
</dbReference>
<dbReference type="OrthoDB" id="677920at2"/>
<proteinExistence type="predicted"/>
<sequence length="69" mass="7689">MKTLQFTTNINCNCCVAAVKPLLDKESRIQKWHVATGEPQKTLTIETEELNTSDIQSLVGRAGFNAQPR</sequence>
<gene>
    <name evidence="1" type="ORF">SAMN05444008_110182</name>
</gene>
<keyword evidence="2" id="KW-1185">Reference proteome</keyword>
<dbReference type="Proteomes" id="UP000184368">
    <property type="component" value="Unassembled WGS sequence"/>
</dbReference>
<evidence type="ECO:0000313" key="2">
    <source>
        <dbReference type="Proteomes" id="UP000184368"/>
    </source>
</evidence>
<accession>A0A1M5DDF9</accession>
<dbReference type="SUPFAM" id="SSF55008">
    <property type="entry name" value="HMA, heavy metal-associated domain"/>
    <property type="match status" value="1"/>
</dbReference>
<dbReference type="AlphaFoldDB" id="A0A1M5DDF9"/>
<dbReference type="Gene3D" id="3.30.70.100">
    <property type="match status" value="1"/>
</dbReference>
<dbReference type="GO" id="GO:0046872">
    <property type="term" value="F:metal ion binding"/>
    <property type="evidence" value="ECO:0007669"/>
    <property type="project" value="InterPro"/>
</dbReference>
<dbReference type="STRING" id="1302690.BUE76_20570"/>
<name>A0A1M5DDF9_9BACT</name>
<organism evidence="1 2">
    <name type="scientific">Cnuella takakiae</name>
    <dbReference type="NCBI Taxonomy" id="1302690"/>
    <lineage>
        <taxon>Bacteria</taxon>
        <taxon>Pseudomonadati</taxon>
        <taxon>Bacteroidota</taxon>
        <taxon>Chitinophagia</taxon>
        <taxon>Chitinophagales</taxon>
        <taxon>Chitinophagaceae</taxon>
        <taxon>Cnuella</taxon>
    </lineage>
</organism>
<reference evidence="1 2" key="1">
    <citation type="submission" date="2016-11" db="EMBL/GenBank/DDBJ databases">
        <authorList>
            <person name="Jaros S."/>
            <person name="Januszkiewicz K."/>
            <person name="Wedrychowicz H."/>
        </authorList>
    </citation>
    <scope>NUCLEOTIDE SEQUENCE [LARGE SCALE GENOMIC DNA]</scope>
    <source>
        <strain evidence="1 2">DSM 26897</strain>
    </source>
</reference>
<dbReference type="RefSeq" id="WP_073044369.1">
    <property type="nucleotide sequence ID" value="NZ_FQUO01000010.1"/>
</dbReference>